<reference evidence="1" key="1">
    <citation type="submission" date="2023-06" db="EMBL/GenBank/DDBJ databases">
        <title>Genomic Diversity of Vibrio spp. and Metagenomic Analysis of Pathogens in Florida Gulf Coastal Waters Following Hurricane Ian.</title>
        <authorList>
            <person name="Brumfield K.D."/>
        </authorList>
    </citation>
    <scope>NUCLEOTIDE SEQUENCE</scope>
    <source>
        <strain evidence="1">WBS2B-138</strain>
    </source>
</reference>
<organism evidence="1 2">
    <name type="scientific">Vibrio parahaemolyticus</name>
    <dbReference type="NCBI Taxonomy" id="670"/>
    <lineage>
        <taxon>Bacteria</taxon>
        <taxon>Pseudomonadati</taxon>
        <taxon>Pseudomonadota</taxon>
        <taxon>Gammaproteobacteria</taxon>
        <taxon>Vibrionales</taxon>
        <taxon>Vibrionaceae</taxon>
        <taxon>Vibrio</taxon>
    </lineage>
</organism>
<evidence type="ECO:0000313" key="1">
    <source>
        <dbReference type="EMBL" id="MDS1821122.1"/>
    </source>
</evidence>
<dbReference type="RefSeq" id="WP_311019974.1">
    <property type="nucleotide sequence ID" value="NZ_JAUHGG010000003.1"/>
</dbReference>
<evidence type="ECO:0000313" key="2">
    <source>
        <dbReference type="Proteomes" id="UP001253193"/>
    </source>
</evidence>
<comment type="caution">
    <text evidence="1">The sequence shown here is derived from an EMBL/GenBank/DDBJ whole genome shotgun (WGS) entry which is preliminary data.</text>
</comment>
<name>A0AAW8PYV0_VIBPH</name>
<dbReference type="Proteomes" id="UP001253193">
    <property type="component" value="Unassembled WGS sequence"/>
</dbReference>
<accession>A0AAW8PYV0</accession>
<proteinExistence type="predicted"/>
<protein>
    <submittedName>
        <fullName evidence="1">Uncharacterized protein</fullName>
    </submittedName>
</protein>
<dbReference type="AlphaFoldDB" id="A0AAW8PYV0"/>
<gene>
    <name evidence="1" type="ORF">QX249_10660</name>
</gene>
<dbReference type="EMBL" id="JAUHGG010000003">
    <property type="protein sequence ID" value="MDS1821122.1"/>
    <property type="molecule type" value="Genomic_DNA"/>
</dbReference>
<sequence>MQPTQLSENQELGLKVLFANWTEEECESEMMECHKTITNLKKYSSESYSSIDEFREAKRVAESALSVLSSMKLSQTLPEPVVTTAEVLFRECELRISSLDYTPTLKALATKNKFNYDGGISKEYEAPSNHSNNDGCRCDKCGEPDSLEPILDGSVHCLECNAVYFP</sequence>